<feature type="transmembrane region" description="Helical" evidence="1">
    <location>
        <begin position="63"/>
        <end position="83"/>
    </location>
</feature>
<feature type="transmembrane region" description="Helical" evidence="1">
    <location>
        <begin position="6"/>
        <end position="26"/>
    </location>
</feature>
<dbReference type="AlphaFoldDB" id="A0A5R9GBB9"/>
<keyword evidence="1" id="KW-0812">Transmembrane</keyword>
<dbReference type="InterPro" id="IPR025917">
    <property type="entry name" value="YuiB"/>
</dbReference>
<name>A0A5R9GBB9_9BACL</name>
<reference evidence="2 3" key="1">
    <citation type="submission" date="2019-05" db="EMBL/GenBank/DDBJ databases">
        <authorList>
            <person name="Narsing Rao M.P."/>
            <person name="Li W.J."/>
        </authorList>
    </citation>
    <scope>NUCLEOTIDE SEQUENCE [LARGE SCALE GENOMIC DNA]</scope>
    <source>
        <strain evidence="2 3">SYSU_K30003</strain>
    </source>
</reference>
<dbReference type="Pfam" id="PF14068">
    <property type="entry name" value="YuiB"/>
    <property type="match status" value="1"/>
</dbReference>
<gene>
    <name evidence="2" type="ORF">FE782_03825</name>
</gene>
<dbReference type="EMBL" id="VCIW01000002">
    <property type="protein sequence ID" value="TLS53762.1"/>
    <property type="molecule type" value="Genomic_DNA"/>
</dbReference>
<evidence type="ECO:0000313" key="3">
    <source>
        <dbReference type="Proteomes" id="UP000309676"/>
    </source>
</evidence>
<evidence type="ECO:0000256" key="1">
    <source>
        <dbReference type="SAM" id="Phobius"/>
    </source>
</evidence>
<evidence type="ECO:0000313" key="2">
    <source>
        <dbReference type="EMBL" id="TLS53762.1"/>
    </source>
</evidence>
<feature type="transmembrane region" description="Helical" evidence="1">
    <location>
        <begin position="33"/>
        <end position="51"/>
    </location>
</feature>
<protein>
    <submittedName>
        <fullName evidence="2">Uncharacterized protein</fullName>
    </submittedName>
</protein>
<keyword evidence="3" id="KW-1185">Reference proteome</keyword>
<organism evidence="2 3">
    <name type="scientific">Paenibacillus antri</name>
    <dbReference type="NCBI Taxonomy" id="2582848"/>
    <lineage>
        <taxon>Bacteria</taxon>
        <taxon>Bacillati</taxon>
        <taxon>Bacillota</taxon>
        <taxon>Bacilli</taxon>
        <taxon>Bacillales</taxon>
        <taxon>Paenibacillaceae</taxon>
        <taxon>Paenibacillus</taxon>
    </lineage>
</organism>
<accession>A0A5R9GBB9</accession>
<proteinExistence type="predicted"/>
<dbReference type="Proteomes" id="UP000309676">
    <property type="component" value="Unassembled WGS sequence"/>
</dbReference>
<comment type="caution">
    <text evidence="2">The sequence shown here is derived from an EMBL/GenBank/DDBJ whole genome shotgun (WGS) entry which is preliminary data.</text>
</comment>
<keyword evidence="1" id="KW-1133">Transmembrane helix</keyword>
<dbReference type="OrthoDB" id="2382309at2"/>
<sequence>MFQVIVIAVLAFVLMFGIGFILNMLLKTTWLTVYLYLALIVGLFAYFGWGTGNLFASLLEYGIIDWLAVAGGLAGAYVSGVTIRTLRVRGFKMF</sequence>
<keyword evidence="1" id="KW-0472">Membrane</keyword>